<proteinExistence type="inferred from homology"/>
<dbReference type="PANTHER" id="PTHR10366">
    <property type="entry name" value="NAD DEPENDENT EPIMERASE/DEHYDRATASE"/>
    <property type="match status" value="1"/>
</dbReference>
<dbReference type="RefSeq" id="XP_066658786.1">
    <property type="nucleotide sequence ID" value="XM_066802785.1"/>
</dbReference>
<accession>A0ABR1M861</accession>
<comment type="caution">
    <text evidence="5">The sequence shown here is derived from an EMBL/GenBank/DDBJ whole genome shotgun (WGS) entry which is preliminary data.</text>
</comment>
<organism evidence="5 6">
    <name type="scientific">Phyllosticta citribraziliensis</name>
    <dbReference type="NCBI Taxonomy" id="989973"/>
    <lineage>
        <taxon>Eukaryota</taxon>
        <taxon>Fungi</taxon>
        <taxon>Dikarya</taxon>
        <taxon>Ascomycota</taxon>
        <taxon>Pezizomycotina</taxon>
        <taxon>Dothideomycetes</taxon>
        <taxon>Dothideomycetes incertae sedis</taxon>
        <taxon>Botryosphaeriales</taxon>
        <taxon>Phyllostictaceae</taxon>
        <taxon>Phyllosticta</taxon>
    </lineage>
</organism>
<evidence type="ECO:0000256" key="3">
    <source>
        <dbReference type="SAM" id="MobiDB-lite"/>
    </source>
</evidence>
<dbReference type="GeneID" id="92035691"/>
<dbReference type="Pfam" id="PF21858">
    <property type="entry name" value="DUF6914"/>
    <property type="match status" value="1"/>
</dbReference>
<gene>
    <name evidence="5" type="ORF">J3D65DRAFT_664864</name>
</gene>
<name>A0ABR1M861_9PEZI</name>
<keyword evidence="6" id="KW-1185">Reference proteome</keyword>
<dbReference type="InterPro" id="IPR036291">
    <property type="entry name" value="NAD(P)-bd_dom_sf"/>
</dbReference>
<feature type="domain" description="NAD-dependent epimerase/dehydratase" evidence="4">
    <location>
        <begin position="226"/>
        <end position="485"/>
    </location>
</feature>
<dbReference type="InterPro" id="IPR054208">
    <property type="entry name" value="DUF6914"/>
</dbReference>
<dbReference type="InterPro" id="IPR050425">
    <property type="entry name" value="NAD(P)_dehydrat-like"/>
</dbReference>
<dbReference type="Proteomes" id="UP001360953">
    <property type="component" value="Unassembled WGS sequence"/>
</dbReference>
<keyword evidence="1" id="KW-0560">Oxidoreductase</keyword>
<evidence type="ECO:0000313" key="6">
    <source>
        <dbReference type="Proteomes" id="UP001360953"/>
    </source>
</evidence>
<reference evidence="5 6" key="1">
    <citation type="submission" date="2024-04" db="EMBL/GenBank/DDBJ databases">
        <title>Phyllosticta paracitricarpa is synonymous to the EU quarantine fungus P. citricarpa based on phylogenomic analyses.</title>
        <authorList>
            <consortium name="Lawrence Berkeley National Laboratory"/>
            <person name="Van ingen-buijs V.A."/>
            <person name="Van westerhoven A.C."/>
            <person name="Haridas S."/>
            <person name="Skiadas P."/>
            <person name="Martin F."/>
            <person name="Groenewald J.Z."/>
            <person name="Crous P.W."/>
            <person name="Seidl M.F."/>
        </authorList>
    </citation>
    <scope>NUCLEOTIDE SEQUENCE [LARGE SCALE GENOMIC DNA]</scope>
    <source>
        <strain evidence="5 6">CPC 17464</strain>
    </source>
</reference>
<evidence type="ECO:0000259" key="4">
    <source>
        <dbReference type="Pfam" id="PF01370"/>
    </source>
</evidence>
<feature type="region of interest" description="Disordered" evidence="3">
    <location>
        <begin position="38"/>
        <end position="74"/>
    </location>
</feature>
<dbReference type="Gene3D" id="3.40.50.720">
    <property type="entry name" value="NAD(P)-binding Rossmann-like Domain"/>
    <property type="match status" value="1"/>
</dbReference>
<evidence type="ECO:0000313" key="5">
    <source>
        <dbReference type="EMBL" id="KAK7542493.1"/>
    </source>
</evidence>
<sequence>MAAATAAAMIPDTFSVSVLVFKGDPIDWQRYRHTALCFRPASSSPSPPPTPSPRRQRRDSSTGNGASTQAPPPPLIIHAIGAPYEYEIQVIDDYEPRRDPERTLVQDIAVGKLHKAVTKEDLIGVVSKIPVDNTDSEFNCQTWVEKALKQLSDEGWVTEEEYNNGVDGMVEAIIEAEEEPERLQHFCDDRVSSDQLLCYYNFIDSTPRLPFRDQDFPMADTASQTILVTGASGFVGAHVVNNLCNKGYKCKAAVRSESSAERVKKAHSAHASQLTTVVVPDIAVDGAFDDAVKDVHGIIHVANPVMRLSPSISNNLDEQLNPCFKGATSILESAHKNNKEIKRVVCTSCIQATIPFAGTVPGGKVFTEEDWSNADWDEAAESTDALKGFIAAKELAERAQHDFVEKNGASFNVTTLVPSSLLGPAINNIETMDHLSPSVQGVWYLIKNVMRSTGQVGVPYFTDVRDLAEAHVKALEAGSEGGNKRYLVVNGPATGDRTAYMIIKNFPQLKNRRLENAAARPAGELWKYDSSKSKKELGVPTRTLKACMVDMVSSLLKMEKESTDGT</sequence>
<protein>
    <recommendedName>
        <fullName evidence="4">NAD-dependent epimerase/dehydratase domain-containing protein</fullName>
    </recommendedName>
</protein>
<evidence type="ECO:0000256" key="1">
    <source>
        <dbReference type="ARBA" id="ARBA00023002"/>
    </source>
</evidence>
<dbReference type="EMBL" id="JBBPEH010000002">
    <property type="protein sequence ID" value="KAK7542493.1"/>
    <property type="molecule type" value="Genomic_DNA"/>
</dbReference>
<evidence type="ECO:0000256" key="2">
    <source>
        <dbReference type="ARBA" id="ARBA00023445"/>
    </source>
</evidence>
<comment type="similarity">
    <text evidence="2">Belongs to the NAD(P)-dependent epimerase/dehydratase family. Dihydroflavonol-4-reductase subfamily.</text>
</comment>
<dbReference type="InterPro" id="IPR001509">
    <property type="entry name" value="Epimerase_deHydtase"/>
</dbReference>
<dbReference type="Pfam" id="PF01370">
    <property type="entry name" value="Epimerase"/>
    <property type="match status" value="1"/>
</dbReference>
<dbReference type="SUPFAM" id="SSF51735">
    <property type="entry name" value="NAD(P)-binding Rossmann-fold domains"/>
    <property type="match status" value="1"/>
</dbReference>
<dbReference type="PANTHER" id="PTHR10366:SF564">
    <property type="entry name" value="STEROL-4-ALPHA-CARBOXYLATE 3-DEHYDROGENASE, DECARBOXYLATING"/>
    <property type="match status" value="1"/>
</dbReference>